<sequence length="45" mass="4904">MLIAEEYSKFLVAWVRGRLHTGFAPALSLSLGGDTPHEARAFACL</sequence>
<keyword evidence="2" id="KW-1185">Reference proteome</keyword>
<accession>H6SJE6</accession>
<reference evidence="1 2" key="1">
    <citation type="submission" date="2012-02" db="EMBL/GenBank/DDBJ databases">
        <title>Shotgun genome sequence of Phaeospirillum photometricum DSM 122.</title>
        <authorList>
            <person name="Duquesne K."/>
            <person name="Sturgis J."/>
        </authorList>
    </citation>
    <scope>NUCLEOTIDE SEQUENCE [LARGE SCALE GENOMIC DNA]</scope>
    <source>
        <strain evidence="2">DSM122</strain>
    </source>
</reference>
<dbReference type="KEGG" id="rpm:RSPPHO_01485"/>
<evidence type="ECO:0000313" key="2">
    <source>
        <dbReference type="Proteomes" id="UP000033220"/>
    </source>
</evidence>
<gene>
    <name evidence="1" type="ORF">RSPPHO_01485</name>
</gene>
<proteinExistence type="predicted"/>
<dbReference type="EMBL" id="HE663493">
    <property type="protein sequence ID" value="CCG08111.1"/>
    <property type="molecule type" value="Genomic_DNA"/>
</dbReference>
<dbReference type="AlphaFoldDB" id="H6SJE6"/>
<evidence type="ECO:0000313" key="1">
    <source>
        <dbReference type="EMBL" id="CCG08111.1"/>
    </source>
</evidence>
<protein>
    <submittedName>
        <fullName evidence="1">Uncharacterized protein</fullName>
    </submittedName>
</protein>
<dbReference type="Proteomes" id="UP000033220">
    <property type="component" value="Chromosome DSM 122"/>
</dbReference>
<dbReference type="HOGENOM" id="CLU_3204578_0_0_5"/>
<organism evidence="1 2">
    <name type="scientific">Pararhodospirillum photometricum DSM 122</name>
    <dbReference type="NCBI Taxonomy" id="1150469"/>
    <lineage>
        <taxon>Bacteria</taxon>
        <taxon>Pseudomonadati</taxon>
        <taxon>Pseudomonadota</taxon>
        <taxon>Alphaproteobacteria</taxon>
        <taxon>Rhodospirillales</taxon>
        <taxon>Rhodospirillaceae</taxon>
        <taxon>Pararhodospirillum</taxon>
    </lineage>
</organism>
<dbReference type="PATRIC" id="fig|1150469.3.peg.1674"/>
<name>H6SJE6_PARPM</name>